<gene>
    <name evidence="11" type="ORF">SAMN04487954_1149</name>
</gene>
<feature type="transmembrane region" description="Helical" evidence="9">
    <location>
        <begin position="150"/>
        <end position="172"/>
    </location>
</feature>
<keyword evidence="5 9" id="KW-0812">Transmembrane</keyword>
<comment type="similarity">
    <text evidence="8 9">Belongs to the TRAP transporter small permease family.</text>
</comment>
<dbReference type="Proteomes" id="UP000198525">
    <property type="component" value="Unassembled WGS sequence"/>
</dbReference>
<feature type="domain" description="Tripartite ATP-independent periplasmic transporters DctQ component" evidence="10">
    <location>
        <begin position="44"/>
        <end position="171"/>
    </location>
</feature>
<dbReference type="PANTHER" id="PTHR35011">
    <property type="entry name" value="2,3-DIKETO-L-GULONATE TRAP TRANSPORTER SMALL PERMEASE PROTEIN YIAM"/>
    <property type="match status" value="1"/>
</dbReference>
<keyword evidence="7 9" id="KW-0472">Membrane</keyword>
<evidence type="ECO:0000259" key="10">
    <source>
        <dbReference type="Pfam" id="PF04290"/>
    </source>
</evidence>
<dbReference type="PANTHER" id="PTHR35011:SF11">
    <property type="entry name" value="TRAP TRANSPORTER SMALL PERMEASE PROTEIN"/>
    <property type="match status" value="1"/>
</dbReference>
<comment type="subcellular location">
    <subcellularLocation>
        <location evidence="1 9">Cell inner membrane</location>
        <topology evidence="1 9">Multi-pass membrane protein</topology>
    </subcellularLocation>
</comment>
<dbReference type="InterPro" id="IPR007387">
    <property type="entry name" value="TRAP_DctQ"/>
</dbReference>
<comment type="function">
    <text evidence="9">Part of the tripartite ATP-independent periplasmic (TRAP) transport system.</text>
</comment>
<accession>A0A1G9AK80</accession>
<dbReference type="EMBL" id="FNES01000014">
    <property type="protein sequence ID" value="SDK27671.1"/>
    <property type="molecule type" value="Genomic_DNA"/>
</dbReference>
<evidence type="ECO:0000256" key="2">
    <source>
        <dbReference type="ARBA" id="ARBA00022448"/>
    </source>
</evidence>
<evidence type="ECO:0000256" key="4">
    <source>
        <dbReference type="ARBA" id="ARBA00022519"/>
    </source>
</evidence>
<dbReference type="STRING" id="376427.SAMN04487954_1149"/>
<evidence type="ECO:0000256" key="6">
    <source>
        <dbReference type="ARBA" id="ARBA00022989"/>
    </source>
</evidence>
<evidence type="ECO:0000313" key="11">
    <source>
        <dbReference type="EMBL" id="SDK27671.1"/>
    </source>
</evidence>
<feature type="transmembrane region" description="Helical" evidence="9">
    <location>
        <begin position="67"/>
        <end position="88"/>
    </location>
</feature>
<proteinExistence type="inferred from homology"/>
<comment type="subunit">
    <text evidence="9">The complex comprises the extracytoplasmic solute receptor protein and the two transmembrane proteins.</text>
</comment>
<feature type="transmembrane region" description="Helical" evidence="9">
    <location>
        <begin position="109"/>
        <end position="130"/>
    </location>
</feature>
<feature type="transmembrane region" description="Helical" evidence="9">
    <location>
        <begin position="28"/>
        <end position="52"/>
    </location>
</feature>
<reference evidence="11 12" key="1">
    <citation type="submission" date="2016-10" db="EMBL/GenBank/DDBJ databases">
        <authorList>
            <person name="de Groot N.N."/>
        </authorList>
    </citation>
    <scope>NUCLEOTIDE SEQUENCE [LARGE SCALE GENOMIC DNA]</scope>
    <source>
        <strain evidence="11 12">CGMCC 1.6133</strain>
    </source>
</reference>
<evidence type="ECO:0000256" key="9">
    <source>
        <dbReference type="RuleBase" id="RU369079"/>
    </source>
</evidence>
<keyword evidence="6 9" id="KW-1133">Transmembrane helix</keyword>
<organism evidence="11 12">
    <name type="scientific">Billgrantia gudaonensis</name>
    <dbReference type="NCBI Taxonomy" id="376427"/>
    <lineage>
        <taxon>Bacteria</taxon>
        <taxon>Pseudomonadati</taxon>
        <taxon>Pseudomonadota</taxon>
        <taxon>Gammaproteobacteria</taxon>
        <taxon>Oceanospirillales</taxon>
        <taxon>Halomonadaceae</taxon>
        <taxon>Billgrantia</taxon>
    </lineage>
</organism>
<evidence type="ECO:0000256" key="1">
    <source>
        <dbReference type="ARBA" id="ARBA00004429"/>
    </source>
</evidence>
<keyword evidence="4 9" id="KW-0997">Cell inner membrane</keyword>
<protein>
    <recommendedName>
        <fullName evidence="9">TRAP transporter small permease protein</fullName>
    </recommendedName>
</protein>
<dbReference type="GO" id="GO:0005886">
    <property type="term" value="C:plasma membrane"/>
    <property type="evidence" value="ECO:0007669"/>
    <property type="project" value="UniProtKB-SubCell"/>
</dbReference>
<dbReference type="InterPro" id="IPR055348">
    <property type="entry name" value="DctQ"/>
</dbReference>
<name>A0A1G9AK80_9GAMM</name>
<evidence type="ECO:0000313" key="12">
    <source>
        <dbReference type="Proteomes" id="UP000198525"/>
    </source>
</evidence>
<dbReference type="AlphaFoldDB" id="A0A1G9AK80"/>
<evidence type="ECO:0000256" key="8">
    <source>
        <dbReference type="ARBA" id="ARBA00038436"/>
    </source>
</evidence>
<evidence type="ECO:0000256" key="3">
    <source>
        <dbReference type="ARBA" id="ARBA00022475"/>
    </source>
</evidence>
<dbReference type="Pfam" id="PF04290">
    <property type="entry name" value="DctQ"/>
    <property type="match status" value="1"/>
</dbReference>
<sequence length="180" mass="19855">MRVHLESPEATVNLDRLQQILRRILDGIAWCCMVVAGVLLVALIAIFGWLVFGRYVLNDTPTWVEQASLVMVVYITCLGAAAGVRANTHLSIDFVREGLPEPLRTLGRYLADLFVVVFGGFMAHEGWGLVATNLERAIPMIGLSESWRAAPLVICGVLITVFALANILARLFGINRQEEH</sequence>
<evidence type="ECO:0000256" key="5">
    <source>
        <dbReference type="ARBA" id="ARBA00022692"/>
    </source>
</evidence>
<keyword evidence="12" id="KW-1185">Reference proteome</keyword>
<dbReference type="GO" id="GO:0015740">
    <property type="term" value="P:C4-dicarboxylate transport"/>
    <property type="evidence" value="ECO:0007669"/>
    <property type="project" value="TreeGrafter"/>
</dbReference>
<keyword evidence="2 9" id="KW-0813">Transport</keyword>
<evidence type="ECO:0000256" key="7">
    <source>
        <dbReference type="ARBA" id="ARBA00023136"/>
    </source>
</evidence>
<keyword evidence="3" id="KW-1003">Cell membrane</keyword>
<dbReference type="GO" id="GO:0022857">
    <property type="term" value="F:transmembrane transporter activity"/>
    <property type="evidence" value="ECO:0007669"/>
    <property type="project" value="UniProtKB-UniRule"/>
</dbReference>
<dbReference type="RefSeq" id="WP_245682278.1">
    <property type="nucleotide sequence ID" value="NZ_FNES01000014.1"/>
</dbReference>